<proteinExistence type="inferred from homology"/>
<dbReference type="GO" id="GO:0004479">
    <property type="term" value="F:methionyl-tRNA formyltransferase activity"/>
    <property type="evidence" value="ECO:0007669"/>
    <property type="project" value="UniProtKB-UniRule"/>
</dbReference>
<evidence type="ECO:0000313" key="11">
    <source>
        <dbReference type="EMBL" id="RDH83314.1"/>
    </source>
</evidence>
<keyword evidence="5 8" id="KW-0808">Transferase</keyword>
<feature type="domain" description="Formyl transferase N-terminal" evidence="9">
    <location>
        <begin position="6"/>
        <end position="184"/>
    </location>
</feature>
<feature type="domain" description="Formyl transferase C-terminal" evidence="10">
    <location>
        <begin position="207"/>
        <end position="304"/>
    </location>
</feature>
<dbReference type="NCBIfam" id="TIGR00460">
    <property type="entry name" value="fmt"/>
    <property type="match status" value="1"/>
</dbReference>
<dbReference type="Proteomes" id="UP000254771">
    <property type="component" value="Unassembled WGS sequence"/>
</dbReference>
<name>A0A370DG15_9GAMM</name>
<gene>
    <name evidence="8" type="primary">fmt</name>
    <name evidence="11" type="ORF">DIZ78_15065</name>
</gene>
<dbReference type="SUPFAM" id="SSF50486">
    <property type="entry name" value="FMT C-terminal domain-like"/>
    <property type="match status" value="1"/>
</dbReference>
<dbReference type="EC" id="2.1.2.9" evidence="3 8"/>
<evidence type="ECO:0000259" key="10">
    <source>
        <dbReference type="Pfam" id="PF02911"/>
    </source>
</evidence>
<evidence type="ECO:0000256" key="1">
    <source>
        <dbReference type="ARBA" id="ARBA00002606"/>
    </source>
</evidence>
<evidence type="ECO:0000256" key="2">
    <source>
        <dbReference type="ARBA" id="ARBA00010699"/>
    </source>
</evidence>
<dbReference type="GO" id="GO:0005829">
    <property type="term" value="C:cytosol"/>
    <property type="evidence" value="ECO:0007669"/>
    <property type="project" value="TreeGrafter"/>
</dbReference>
<protein>
    <recommendedName>
        <fullName evidence="4 8">Methionyl-tRNA formyltransferase</fullName>
        <ecNumber evidence="3 8">2.1.2.9</ecNumber>
    </recommendedName>
</protein>
<dbReference type="InterPro" id="IPR044135">
    <property type="entry name" value="Met-tRNA-FMT_C"/>
</dbReference>
<dbReference type="AlphaFoldDB" id="A0A370DG15"/>
<comment type="catalytic activity">
    <reaction evidence="7 8">
        <text>L-methionyl-tRNA(fMet) + (6R)-10-formyltetrahydrofolate = N-formyl-L-methionyl-tRNA(fMet) + (6S)-5,6,7,8-tetrahydrofolate + H(+)</text>
        <dbReference type="Rhea" id="RHEA:24380"/>
        <dbReference type="Rhea" id="RHEA-COMP:9952"/>
        <dbReference type="Rhea" id="RHEA-COMP:9953"/>
        <dbReference type="ChEBI" id="CHEBI:15378"/>
        <dbReference type="ChEBI" id="CHEBI:57453"/>
        <dbReference type="ChEBI" id="CHEBI:78530"/>
        <dbReference type="ChEBI" id="CHEBI:78844"/>
        <dbReference type="ChEBI" id="CHEBI:195366"/>
        <dbReference type="EC" id="2.1.2.9"/>
    </reaction>
</comment>
<dbReference type="InterPro" id="IPR037022">
    <property type="entry name" value="Formyl_trans_C_sf"/>
</dbReference>
<keyword evidence="6 8" id="KW-0648">Protein biosynthesis</keyword>
<evidence type="ECO:0000256" key="3">
    <source>
        <dbReference type="ARBA" id="ARBA00012261"/>
    </source>
</evidence>
<sequence>MTDALKIIFAGTPEFAAEALQAVLQTEHKVVAVYTQPDRPAGRGRKLMASPVKQLALEHGVEVRQPKSLKGEAEQAELADLHADLMVVVAYGLLLPQAVLDVPRLGCINIHASLLPRWRGAAPIQRAILAGDSESGVTIMQMEAGLDTGPMLHIQRCPITESDTGGTLHDRLAGLGAEALLAVLPGLVGGSVEAELQDDSQSNYAKKLDKQEARVDWMQSGKQIDRQVRAFNPWPVAQADFNGKVMRIWECEPLDGDTQAEPGTIVASGREGFDVATGKGLLRIKKLQMPGKRAMDAADFLNAHQVDGVVLG</sequence>
<dbReference type="InterPro" id="IPR005794">
    <property type="entry name" value="Fmt"/>
</dbReference>
<dbReference type="InterPro" id="IPR001555">
    <property type="entry name" value="GART_AS"/>
</dbReference>
<feature type="binding site" evidence="8">
    <location>
        <begin position="113"/>
        <end position="116"/>
    </location>
    <ligand>
        <name>(6S)-5,6,7,8-tetrahydrofolate</name>
        <dbReference type="ChEBI" id="CHEBI:57453"/>
    </ligand>
</feature>
<dbReference type="InterPro" id="IPR002376">
    <property type="entry name" value="Formyl_transf_N"/>
</dbReference>
<organism evidence="11 12">
    <name type="scientific">endosymbiont of Escarpia spicata</name>
    <dbReference type="NCBI Taxonomy" id="2200908"/>
    <lineage>
        <taxon>Bacteria</taxon>
        <taxon>Pseudomonadati</taxon>
        <taxon>Pseudomonadota</taxon>
        <taxon>Gammaproteobacteria</taxon>
        <taxon>sulfur-oxidizing symbionts</taxon>
    </lineage>
</organism>
<dbReference type="CDD" id="cd08646">
    <property type="entry name" value="FMT_core_Met-tRNA-FMT_N"/>
    <property type="match status" value="1"/>
</dbReference>
<dbReference type="HAMAP" id="MF_00182">
    <property type="entry name" value="Formyl_trans"/>
    <property type="match status" value="1"/>
</dbReference>
<dbReference type="Gene3D" id="3.40.50.170">
    <property type="entry name" value="Formyl transferase, N-terminal domain"/>
    <property type="match status" value="1"/>
</dbReference>
<dbReference type="FunFam" id="3.40.50.12230:FF:000001">
    <property type="entry name" value="Methionyl-tRNA formyltransferase"/>
    <property type="match status" value="1"/>
</dbReference>
<keyword evidence="12" id="KW-1185">Reference proteome</keyword>
<reference evidence="11 12" key="1">
    <citation type="journal article" date="2018" name="ISME J.">
        <title>Endosymbiont genomes yield clues of tubeworm success.</title>
        <authorList>
            <person name="Li Y."/>
            <person name="Liles M.R."/>
            <person name="Halanych K.M."/>
        </authorList>
    </citation>
    <scope>NUCLEOTIDE SEQUENCE [LARGE SCALE GENOMIC DNA]</scope>
    <source>
        <strain evidence="11">A1462</strain>
    </source>
</reference>
<dbReference type="SUPFAM" id="SSF53328">
    <property type="entry name" value="Formyltransferase"/>
    <property type="match status" value="1"/>
</dbReference>
<dbReference type="CDD" id="cd08704">
    <property type="entry name" value="Met_tRNA_FMT_C"/>
    <property type="match status" value="1"/>
</dbReference>
<dbReference type="InterPro" id="IPR005793">
    <property type="entry name" value="Formyl_trans_C"/>
</dbReference>
<dbReference type="Pfam" id="PF00551">
    <property type="entry name" value="Formyl_trans_N"/>
    <property type="match status" value="1"/>
</dbReference>
<evidence type="ECO:0000256" key="8">
    <source>
        <dbReference type="HAMAP-Rule" id="MF_00182"/>
    </source>
</evidence>
<dbReference type="InterPro" id="IPR011034">
    <property type="entry name" value="Formyl_transferase-like_C_sf"/>
</dbReference>
<evidence type="ECO:0000256" key="4">
    <source>
        <dbReference type="ARBA" id="ARBA00016014"/>
    </source>
</evidence>
<accession>A0A370DG15</accession>
<dbReference type="FunFam" id="3.40.50.170:FF:000003">
    <property type="entry name" value="Methionyl-tRNA formyltransferase"/>
    <property type="match status" value="1"/>
</dbReference>
<comment type="function">
    <text evidence="1 8">Attaches a formyl group to the free amino group of methionyl-tRNA(fMet). The formyl group appears to play a dual role in the initiator identity of N-formylmethionyl-tRNA by promoting its recognition by IF2 and preventing the misappropriation of this tRNA by the elongation apparatus.</text>
</comment>
<evidence type="ECO:0000313" key="12">
    <source>
        <dbReference type="Proteomes" id="UP000254771"/>
    </source>
</evidence>
<dbReference type="Pfam" id="PF02911">
    <property type="entry name" value="Formyl_trans_C"/>
    <property type="match status" value="1"/>
</dbReference>
<comment type="caution">
    <text evidence="11">The sequence shown here is derived from an EMBL/GenBank/DDBJ whole genome shotgun (WGS) entry which is preliminary data.</text>
</comment>
<dbReference type="InterPro" id="IPR036477">
    <property type="entry name" value="Formyl_transf_N_sf"/>
</dbReference>
<dbReference type="Gene3D" id="3.10.25.10">
    <property type="entry name" value="Formyl transferase, C-terminal domain"/>
    <property type="match status" value="1"/>
</dbReference>
<dbReference type="PANTHER" id="PTHR11138:SF5">
    <property type="entry name" value="METHIONYL-TRNA FORMYLTRANSFERASE, MITOCHONDRIAL"/>
    <property type="match status" value="1"/>
</dbReference>
<evidence type="ECO:0000256" key="5">
    <source>
        <dbReference type="ARBA" id="ARBA00022679"/>
    </source>
</evidence>
<dbReference type="EMBL" id="QFXE01000020">
    <property type="protein sequence ID" value="RDH83314.1"/>
    <property type="molecule type" value="Genomic_DNA"/>
</dbReference>
<dbReference type="PANTHER" id="PTHR11138">
    <property type="entry name" value="METHIONYL-TRNA FORMYLTRANSFERASE"/>
    <property type="match status" value="1"/>
</dbReference>
<evidence type="ECO:0000256" key="7">
    <source>
        <dbReference type="ARBA" id="ARBA00048558"/>
    </source>
</evidence>
<dbReference type="PROSITE" id="PS00373">
    <property type="entry name" value="GART"/>
    <property type="match status" value="1"/>
</dbReference>
<evidence type="ECO:0000256" key="6">
    <source>
        <dbReference type="ARBA" id="ARBA00022917"/>
    </source>
</evidence>
<dbReference type="InterPro" id="IPR041711">
    <property type="entry name" value="Met-tRNA-FMT_N"/>
</dbReference>
<evidence type="ECO:0000259" key="9">
    <source>
        <dbReference type="Pfam" id="PF00551"/>
    </source>
</evidence>
<comment type="similarity">
    <text evidence="2 8">Belongs to the Fmt family.</text>
</comment>